<feature type="transmembrane region" description="Helical" evidence="7">
    <location>
        <begin position="49"/>
        <end position="69"/>
    </location>
</feature>
<dbReference type="InterPro" id="IPR006593">
    <property type="entry name" value="Cyt_b561/ferric_Rdtase_TM"/>
</dbReference>
<accession>A0A0N0VGK8</accession>
<evidence type="ECO:0000256" key="6">
    <source>
        <dbReference type="ARBA" id="ARBA00023136"/>
    </source>
</evidence>
<keyword evidence="2" id="KW-0813">Transport</keyword>
<reference evidence="9 10" key="1">
    <citation type="submission" date="2015-07" db="EMBL/GenBank/DDBJ databases">
        <title>High-quality genome of monoxenous trypanosomatid Leptomonas pyrrhocoris.</title>
        <authorList>
            <person name="Flegontov P."/>
            <person name="Butenko A."/>
            <person name="Firsov S."/>
            <person name="Vlcek C."/>
            <person name="Logacheva M.D."/>
            <person name="Field M."/>
            <person name="Filatov D."/>
            <person name="Flegontova O."/>
            <person name="Gerasimov E."/>
            <person name="Jackson A.P."/>
            <person name="Kelly S."/>
            <person name="Opperdoes F."/>
            <person name="O'Reilly A."/>
            <person name="Votypka J."/>
            <person name="Yurchenko V."/>
            <person name="Lukes J."/>
        </authorList>
    </citation>
    <scope>NUCLEOTIDE SEQUENCE [LARGE SCALE GENOMIC DNA]</scope>
    <source>
        <strain evidence="9">H10</strain>
    </source>
</reference>
<evidence type="ECO:0000256" key="5">
    <source>
        <dbReference type="ARBA" id="ARBA00022989"/>
    </source>
</evidence>
<feature type="transmembrane region" description="Helical" evidence="7">
    <location>
        <begin position="107"/>
        <end position="128"/>
    </location>
</feature>
<dbReference type="Proteomes" id="UP000037923">
    <property type="component" value="Unassembled WGS sequence"/>
</dbReference>
<dbReference type="RefSeq" id="XP_015661683.1">
    <property type="nucleotide sequence ID" value="XM_015800081.1"/>
</dbReference>
<proteinExistence type="predicted"/>
<evidence type="ECO:0000256" key="1">
    <source>
        <dbReference type="ARBA" id="ARBA00004370"/>
    </source>
</evidence>
<evidence type="ECO:0000256" key="4">
    <source>
        <dbReference type="ARBA" id="ARBA00022982"/>
    </source>
</evidence>
<sequence length="230" mass="24333">MSTVDINDVPLTRKEVVARCRSLAATALVSLATVRLFCKNGGFANALQFHPIGMMIAFVMVLPDVATSFKRLQVKAKASTPVTKDVAERQPLDAGLPRGEVILRHQLAAFAMELAAAGGFAAIEYVKITNGYPHLMSPHGVVGAMCGFAILCQMVLGTLLRYVLTRGQPFYKTVVAAHKLTCLTIVVTSLMALVGGLLSTSYAELMVPSSTVRATIALASICIAVAGLVV</sequence>
<evidence type="ECO:0000256" key="2">
    <source>
        <dbReference type="ARBA" id="ARBA00022448"/>
    </source>
</evidence>
<dbReference type="Pfam" id="PF03188">
    <property type="entry name" value="Cytochrom_B561"/>
    <property type="match status" value="1"/>
</dbReference>
<organism evidence="9 10">
    <name type="scientific">Leptomonas pyrrhocoris</name>
    <name type="common">Firebug parasite</name>
    <dbReference type="NCBI Taxonomy" id="157538"/>
    <lineage>
        <taxon>Eukaryota</taxon>
        <taxon>Discoba</taxon>
        <taxon>Euglenozoa</taxon>
        <taxon>Kinetoplastea</taxon>
        <taxon>Metakinetoplastina</taxon>
        <taxon>Trypanosomatida</taxon>
        <taxon>Trypanosomatidae</taxon>
        <taxon>Leishmaniinae</taxon>
        <taxon>Leptomonas</taxon>
    </lineage>
</organism>
<feature type="transmembrane region" description="Helical" evidence="7">
    <location>
        <begin position="20"/>
        <end position="37"/>
    </location>
</feature>
<keyword evidence="5 7" id="KW-1133">Transmembrane helix</keyword>
<keyword evidence="3 7" id="KW-0812">Transmembrane</keyword>
<dbReference type="AlphaFoldDB" id="A0A0N0VGK8"/>
<dbReference type="GeneID" id="26903214"/>
<feature type="transmembrane region" description="Helical" evidence="7">
    <location>
        <begin position="210"/>
        <end position="229"/>
    </location>
</feature>
<protein>
    <submittedName>
        <fullName evidence="9">Ferric reductase transmembrane protein-like protein</fullName>
    </submittedName>
</protein>
<name>A0A0N0VGK8_LEPPY</name>
<evidence type="ECO:0000256" key="7">
    <source>
        <dbReference type="SAM" id="Phobius"/>
    </source>
</evidence>
<keyword evidence="10" id="KW-1185">Reference proteome</keyword>
<comment type="caution">
    <text evidence="9">The sequence shown here is derived from an EMBL/GenBank/DDBJ whole genome shotgun (WGS) entry which is preliminary data.</text>
</comment>
<dbReference type="OrthoDB" id="261545at2759"/>
<feature type="transmembrane region" description="Helical" evidence="7">
    <location>
        <begin position="140"/>
        <end position="164"/>
    </location>
</feature>
<feature type="domain" description="Cytochrome b561" evidence="8">
    <location>
        <begin position="107"/>
        <end position="200"/>
    </location>
</feature>
<gene>
    <name evidence="9" type="ORF">ABB37_02923</name>
</gene>
<dbReference type="VEuPathDB" id="TriTrypDB:LpyrH10_04_4730"/>
<dbReference type="EMBL" id="LGTL01000004">
    <property type="protein sequence ID" value="KPA83244.1"/>
    <property type="molecule type" value="Genomic_DNA"/>
</dbReference>
<dbReference type="Gene3D" id="1.20.120.1770">
    <property type="match status" value="1"/>
</dbReference>
<keyword evidence="6 7" id="KW-0472">Membrane</keyword>
<evidence type="ECO:0000259" key="8">
    <source>
        <dbReference type="Pfam" id="PF03188"/>
    </source>
</evidence>
<evidence type="ECO:0000313" key="9">
    <source>
        <dbReference type="EMBL" id="KPA83244.1"/>
    </source>
</evidence>
<keyword evidence="4" id="KW-0249">Electron transport</keyword>
<evidence type="ECO:0000256" key="3">
    <source>
        <dbReference type="ARBA" id="ARBA00022692"/>
    </source>
</evidence>
<feature type="transmembrane region" description="Helical" evidence="7">
    <location>
        <begin position="176"/>
        <end position="198"/>
    </location>
</feature>
<dbReference type="GO" id="GO:0016020">
    <property type="term" value="C:membrane"/>
    <property type="evidence" value="ECO:0007669"/>
    <property type="project" value="UniProtKB-SubCell"/>
</dbReference>
<comment type="subcellular location">
    <subcellularLocation>
        <location evidence="1">Membrane</location>
    </subcellularLocation>
</comment>
<evidence type="ECO:0000313" key="10">
    <source>
        <dbReference type="Proteomes" id="UP000037923"/>
    </source>
</evidence>